<dbReference type="InterPro" id="IPR001296">
    <property type="entry name" value="Glyco_trans_1"/>
</dbReference>
<feature type="domain" description="Glycosyl transferase family 1" evidence="1">
    <location>
        <begin position="197"/>
        <end position="313"/>
    </location>
</feature>
<evidence type="ECO:0000313" key="2">
    <source>
        <dbReference type="EMBL" id="SFE84071.1"/>
    </source>
</evidence>
<keyword evidence="2" id="KW-0808">Transferase</keyword>
<dbReference type="AlphaFoldDB" id="A0A1I2DV16"/>
<gene>
    <name evidence="2" type="ORF">SAMN05216378_4282</name>
</gene>
<proteinExistence type="predicted"/>
<dbReference type="EMBL" id="FOMT01000004">
    <property type="protein sequence ID" value="SFE84071.1"/>
    <property type="molecule type" value="Genomic_DNA"/>
</dbReference>
<dbReference type="STRING" id="1045775.SAMN05216378_4282"/>
<dbReference type="InterPro" id="IPR050194">
    <property type="entry name" value="Glycosyltransferase_grp1"/>
</dbReference>
<dbReference type="Proteomes" id="UP000198855">
    <property type="component" value="Unassembled WGS sequence"/>
</dbReference>
<dbReference type="CDD" id="cd03801">
    <property type="entry name" value="GT4_PimA-like"/>
    <property type="match status" value="1"/>
</dbReference>
<dbReference type="Pfam" id="PF00534">
    <property type="entry name" value="Glycos_transf_1"/>
    <property type="match status" value="1"/>
</dbReference>
<evidence type="ECO:0000259" key="1">
    <source>
        <dbReference type="Pfam" id="PF00534"/>
    </source>
</evidence>
<protein>
    <submittedName>
        <fullName evidence="2">Glycosyltransferase involved in cell wall bisynthesis</fullName>
    </submittedName>
</protein>
<reference evidence="3" key="1">
    <citation type="submission" date="2016-10" db="EMBL/GenBank/DDBJ databases">
        <authorList>
            <person name="Varghese N."/>
            <person name="Submissions S."/>
        </authorList>
    </citation>
    <scope>NUCLEOTIDE SEQUENCE [LARGE SCALE GENOMIC DNA]</scope>
    <source>
        <strain evidence="3">CGMCC 1.10784</strain>
    </source>
</reference>
<dbReference type="PANTHER" id="PTHR45947:SF3">
    <property type="entry name" value="SULFOQUINOVOSYL TRANSFERASE SQD2"/>
    <property type="match status" value="1"/>
</dbReference>
<keyword evidence="3" id="KW-1185">Reference proteome</keyword>
<evidence type="ECO:0000313" key="3">
    <source>
        <dbReference type="Proteomes" id="UP000198855"/>
    </source>
</evidence>
<dbReference type="GO" id="GO:0016757">
    <property type="term" value="F:glycosyltransferase activity"/>
    <property type="evidence" value="ECO:0007669"/>
    <property type="project" value="InterPro"/>
</dbReference>
<organism evidence="2 3">
    <name type="scientific">Paenibacillus catalpae</name>
    <dbReference type="NCBI Taxonomy" id="1045775"/>
    <lineage>
        <taxon>Bacteria</taxon>
        <taxon>Bacillati</taxon>
        <taxon>Bacillota</taxon>
        <taxon>Bacilli</taxon>
        <taxon>Bacillales</taxon>
        <taxon>Paenibacillaceae</taxon>
        <taxon>Paenibacillus</taxon>
    </lineage>
</organism>
<sequence>MPKKVLVLNGQYLPGYKGGGPIQSCVNMIENLKDQFEFYVLTADRDHKEEHPYSEIKVNEWNQVGPAKVFYMSPELQNLSGFQKILNSIDYDTIYFNGFYSPVFTIKPLILRRLGKLKDKKTILTPRGDFTGGSENKKFKKYTYIYLSKLFGLYKNLNWHATSDLEMNDIKKKFNAAEICNVSNLTSNYIPVNSSLSKNRGELRLVFVSRIFPKKNLKFALEVLKEIKSGIVTFDIFGPLEDKLYWEDCNKLIKDMPENVKVSYKGEAPHSEIGNIFSNYHAFLFPTLGENYGHVIVESMANNCLVVLSKGVTPWDSYEKIASTMEYLSNKNGFIKIINDLIALTEEQFSDFTKKNQDYIKDHLINGKRLNIKGYADLLS</sequence>
<name>A0A1I2DV16_9BACL</name>
<dbReference type="SUPFAM" id="SSF53756">
    <property type="entry name" value="UDP-Glycosyltransferase/glycogen phosphorylase"/>
    <property type="match status" value="1"/>
</dbReference>
<accession>A0A1I2DV16</accession>
<dbReference type="RefSeq" id="WP_091188447.1">
    <property type="nucleotide sequence ID" value="NZ_FOMT01000004.1"/>
</dbReference>
<dbReference type="PANTHER" id="PTHR45947">
    <property type="entry name" value="SULFOQUINOVOSYL TRANSFERASE SQD2"/>
    <property type="match status" value="1"/>
</dbReference>
<dbReference type="OrthoDB" id="9772485at2"/>
<dbReference type="Gene3D" id="3.40.50.2000">
    <property type="entry name" value="Glycogen Phosphorylase B"/>
    <property type="match status" value="2"/>
</dbReference>